<evidence type="ECO:0000313" key="3">
    <source>
        <dbReference type="EMBL" id="SFC16763.1"/>
    </source>
</evidence>
<dbReference type="SUPFAM" id="SSF51735">
    <property type="entry name" value="NAD(P)-binding Rossmann-fold domains"/>
    <property type="match status" value="1"/>
</dbReference>
<name>A0A1I1H5Q1_9SPHI</name>
<dbReference type="CDD" id="cd05233">
    <property type="entry name" value="SDR_c"/>
    <property type="match status" value="1"/>
</dbReference>
<dbReference type="FunFam" id="3.40.50.720:FF:000084">
    <property type="entry name" value="Short-chain dehydrogenase reductase"/>
    <property type="match status" value="1"/>
</dbReference>
<dbReference type="AlphaFoldDB" id="A0A1I1H5Q1"/>
<reference evidence="3 4" key="1">
    <citation type="submission" date="2016-10" db="EMBL/GenBank/DDBJ databases">
        <authorList>
            <person name="de Groot N.N."/>
        </authorList>
    </citation>
    <scope>NUCLEOTIDE SEQUENCE [LARGE SCALE GENOMIC DNA]</scope>
    <source>
        <strain evidence="3 4">DSM 22900</strain>
    </source>
</reference>
<dbReference type="PANTHER" id="PTHR24321:SF8">
    <property type="entry name" value="ESTRADIOL 17-BETA-DEHYDROGENASE 8-RELATED"/>
    <property type="match status" value="1"/>
</dbReference>
<gene>
    <name evidence="3" type="ORF">SAMN05421747_105158</name>
</gene>
<evidence type="ECO:0000256" key="2">
    <source>
        <dbReference type="ARBA" id="ARBA00023002"/>
    </source>
</evidence>
<dbReference type="InterPro" id="IPR002347">
    <property type="entry name" value="SDR_fam"/>
</dbReference>
<evidence type="ECO:0000256" key="1">
    <source>
        <dbReference type="ARBA" id="ARBA00006484"/>
    </source>
</evidence>
<dbReference type="STRING" id="623281.SAMN05421747_105158"/>
<dbReference type="OrthoDB" id="597477at2"/>
<dbReference type="PANTHER" id="PTHR24321">
    <property type="entry name" value="DEHYDROGENASES, SHORT CHAIN"/>
    <property type="match status" value="1"/>
</dbReference>
<dbReference type="GO" id="GO:0016491">
    <property type="term" value="F:oxidoreductase activity"/>
    <property type="evidence" value="ECO:0007669"/>
    <property type="project" value="UniProtKB-KW"/>
</dbReference>
<dbReference type="PRINTS" id="PR00081">
    <property type="entry name" value="GDHRDH"/>
</dbReference>
<dbReference type="EMBL" id="FOLL01000005">
    <property type="protein sequence ID" value="SFC16763.1"/>
    <property type="molecule type" value="Genomic_DNA"/>
</dbReference>
<dbReference type="Pfam" id="PF13561">
    <property type="entry name" value="adh_short_C2"/>
    <property type="match status" value="1"/>
</dbReference>
<dbReference type="Gene3D" id="3.40.50.720">
    <property type="entry name" value="NAD(P)-binding Rossmann-like Domain"/>
    <property type="match status" value="1"/>
</dbReference>
<dbReference type="InterPro" id="IPR036291">
    <property type="entry name" value="NAD(P)-bd_dom_sf"/>
</dbReference>
<organism evidence="3 4">
    <name type="scientific">Parapedobacter composti</name>
    <dbReference type="NCBI Taxonomy" id="623281"/>
    <lineage>
        <taxon>Bacteria</taxon>
        <taxon>Pseudomonadati</taxon>
        <taxon>Bacteroidota</taxon>
        <taxon>Sphingobacteriia</taxon>
        <taxon>Sphingobacteriales</taxon>
        <taxon>Sphingobacteriaceae</taxon>
        <taxon>Parapedobacter</taxon>
    </lineage>
</organism>
<evidence type="ECO:0000313" key="4">
    <source>
        <dbReference type="Proteomes" id="UP000199577"/>
    </source>
</evidence>
<proteinExistence type="inferred from homology"/>
<dbReference type="PRINTS" id="PR00080">
    <property type="entry name" value="SDRFAMILY"/>
</dbReference>
<dbReference type="RefSeq" id="WP_090972998.1">
    <property type="nucleotide sequence ID" value="NZ_FOLL01000005.1"/>
</dbReference>
<comment type="similarity">
    <text evidence="1">Belongs to the short-chain dehydrogenases/reductases (SDR) family.</text>
</comment>
<accession>A0A1I1H5Q1</accession>
<protein>
    <submittedName>
        <fullName evidence="3">3alpha(Or 20beta)-hydroxysteroid dehydrogenase/3-oxoacyl-[acyl-carrier protein] reductase</fullName>
    </submittedName>
</protein>
<sequence>MRFENKVVLVTGAVENTGFHIASLFLKEGAHVVINGPDERLTQSAAERLTHLGLPNHFPIVADIADAEQVKRMFSTIESQFGRIDVLVNNAAHQGIGDGFGDMAIDFFKEVIQVNLLGTFMVSQHAVNLMLAKHTKGVIVNIGSNVSTRAIHKRTAYIASKGGLDALTNSMATDLGPKGIRVNMVAPGYINTDRWEKQTMEAVNRRRRNIPIGRESTGVDIAEAVAFLASDTVTSLNGARLVVDGGCSAQHMPEDIDV</sequence>
<keyword evidence="4" id="KW-1185">Reference proteome</keyword>
<keyword evidence="2" id="KW-0560">Oxidoreductase</keyword>
<dbReference type="Proteomes" id="UP000199577">
    <property type="component" value="Unassembled WGS sequence"/>
</dbReference>